<organism evidence="2 3">
    <name type="scientific">Halorarum salinum</name>
    <dbReference type="NCBI Taxonomy" id="2743089"/>
    <lineage>
        <taxon>Archaea</taxon>
        <taxon>Methanobacteriati</taxon>
        <taxon>Methanobacteriota</taxon>
        <taxon>Stenosarchaea group</taxon>
        <taxon>Halobacteria</taxon>
        <taxon>Halobacteriales</taxon>
        <taxon>Haloferacaceae</taxon>
        <taxon>Halorarum</taxon>
    </lineage>
</organism>
<evidence type="ECO:0008006" key="4">
    <source>
        <dbReference type="Google" id="ProtNLM"/>
    </source>
</evidence>
<accession>A0A7D5LB68</accession>
<dbReference type="EMBL" id="CP058579">
    <property type="protein sequence ID" value="QLG62371.1"/>
    <property type="molecule type" value="Genomic_DNA"/>
</dbReference>
<protein>
    <recommendedName>
        <fullName evidence="4">Transcriptional initiation protein Tat</fullName>
    </recommendedName>
</protein>
<evidence type="ECO:0000256" key="1">
    <source>
        <dbReference type="SAM" id="MobiDB-lite"/>
    </source>
</evidence>
<proteinExistence type="predicted"/>
<dbReference type="GeneID" id="56038148"/>
<reference evidence="2 3" key="1">
    <citation type="submission" date="2020-06" db="EMBL/GenBank/DDBJ databases">
        <title>NJ-3-1, isolated from saline soil.</title>
        <authorList>
            <person name="Cui H.L."/>
            <person name="Shi X."/>
        </authorList>
    </citation>
    <scope>NUCLEOTIDE SEQUENCE [LARGE SCALE GENOMIC DNA]</scope>
    <source>
        <strain evidence="2 3">NJ-3-1</strain>
    </source>
</reference>
<gene>
    <name evidence="2" type="ORF">HUG12_11775</name>
</gene>
<dbReference type="AlphaFoldDB" id="A0A7D5LB68"/>
<feature type="region of interest" description="Disordered" evidence="1">
    <location>
        <begin position="17"/>
        <end position="42"/>
    </location>
</feature>
<sequence length="127" mass="12922">MKRRGVLVGLAGLVAGAGCTDVTRPSGPRTPPPSPEPTSASPEGLVIAELVDEEGDDGSLVVRVTVENRTGEARTGTVVAEASAGGEGTTVSAEVTVEPGESEELSLATELDYGEFARDGSLRVDVE</sequence>
<dbReference type="KEGG" id="halu:HUG12_11775"/>
<dbReference type="RefSeq" id="WP_179268956.1">
    <property type="nucleotide sequence ID" value="NZ_CP058579.1"/>
</dbReference>
<keyword evidence="3" id="KW-1185">Reference proteome</keyword>
<evidence type="ECO:0000313" key="2">
    <source>
        <dbReference type="EMBL" id="QLG62371.1"/>
    </source>
</evidence>
<dbReference type="Proteomes" id="UP000509626">
    <property type="component" value="Chromosome"/>
</dbReference>
<dbReference type="PROSITE" id="PS51257">
    <property type="entry name" value="PROKAR_LIPOPROTEIN"/>
    <property type="match status" value="1"/>
</dbReference>
<evidence type="ECO:0000313" key="3">
    <source>
        <dbReference type="Proteomes" id="UP000509626"/>
    </source>
</evidence>
<feature type="region of interest" description="Disordered" evidence="1">
    <location>
        <begin position="81"/>
        <end position="105"/>
    </location>
</feature>
<name>A0A7D5LB68_9EURY</name>
<dbReference type="OrthoDB" id="384525at2157"/>